<name>A0ABT1L6N1_9HYPH</name>
<dbReference type="Proteomes" id="UP001205890">
    <property type="component" value="Unassembled WGS sequence"/>
</dbReference>
<evidence type="ECO:0000313" key="3">
    <source>
        <dbReference type="Proteomes" id="UP001205890"/>
    </source>
</evidence>
<feature type="chain" id="PRO_5046900341" description="DUF333 domain-containing protein" evidence="1">
    <location>
        <begin position="23"/>
        <end position="105"/>
    </location>
</feature>
<comment type="caution">
    <text evidence="2">The sequence shown here is derived from an EMBL/GenBank/DDBJ whole genome shotgun (WGS) entry which is preliminary data.</text>
</comment>
<keyword evidence="3" id="KW-1185">Reference proteome</keyword>
<accession>A0ABT1L6N1</accession>
<reference evidence="2 3" key="1">
    <citation type="submission" date="2022-07" db="EMBL/GenBank/DDBJ databases">
        <authorList>
            <person name="Li W.-J."/>
            <person name="Deng Q.-Q."/>
        </authorList>
    </citation>
    <scope>NUCLEOTIDE SEQUENCE [LARGE SCALE GENOMIC DNA]</scope>
    <source>
        <strain evidence="2 3">SYSU M60028</strain>
    </source>
</reference>
<dbReference type="RefSeq" id="WP_254737603.1">
    <property type="nucleotide sequence ID" value="NZ_JANCLU010000001.1"/>
</dbReference>
<evidence type="ECO:0000256" key="1">
    <source>
        <dbReference type="SAM" id="SignalP"/>
    </source>
</evidence>
<evidence type="ECO:0008006" key="4">
    <source>
        <dbReference type="Google" id="ProtNLM"/>
    </source>
</evidence>
<dbReference type="EMBL" id="JANCLU010000001">
    <property type="protein sequence ID" value="MCP8937051.1"/>
    <property type="molecule type" value="Genomic_DNA"/>
</dbReference>
<gene>
    <name evidence="2" type="ORF">NK718_00840</name>
</gene>
<sequence>MLRRASLPASVLSVAIVGPALALLPAGEARAQEHRFVTPGPAPELPPCTCRANGQTFAMGETMCLRTPEGARMVRCVMVINNPSWQPVSGACPTAELPYTPRPRG</sequence>
<keyword evidence="1" id="KW-0732">Signal</keyword>
<evidence type="ECO:0000313" key="2">
    <source>
        <dbReference type="EMBL" id="MCP8937051.1"/>
    </source>
</evidence>
<organism evidence="2 3">
    <name type="scientific">Alsobacter ponti</name>
    <dbReference type="NCBI Taxonomy" id="2962936"/>
    <lineage>
        <taxon>Bacteria</taxon>
        <taxon>Pseudomonadati</taxon>
        <taxon>Pseudomonadota</taxon>
        <taxon>Alphaproteobacteria</taxon>
        <taxon>Hyphomicrobiales</taxon>
        <taxon>Alsobacteraceae</taxon>
        <taxon>Alsobacter</taxon>
    </lineage>
</organism>
<protein>
    <recommendedName>
        <fullName evidence="4">DUF333 domain-containing protein</fullName>
    </recommendedName>
</protein>
<feature type="signal peptide" evidence="1">
    <location>
        <begin position="1"/>
        <end position="22"/>
    </location>
</feature>
<proteinExistence type="predicted"/>